<dbReference type="Proteomes" id="UP000765509">
    <property type="component" value="Unassembled WGS sequence"/>
</dbReference>
<evidence type="ECO:0000256" key="1">
    <source>
        <dbReference type="ARBA" id="ARBA00023268"/>
    </source>
</evidence>
<dbReference type="PANTHER" id="PTHR37984:SF5">
    <property type="entry name" value="PROTEIN NYNRIN-LIKE"/>
    <property type="match status" value="1"/>
</dbReference>
<accession>A0A9Q3GFM6</accession>
<name>A0A9Q3GFM6_9BASI</name>
<dbReference type="InterPro" id="IPR043128">
    <property type="entry name" value="Rev_trsase/Diguanyl_cyclase"/>
</dbReference>
<dbReference type="InterPro" id="IPR050951">
    <property type="entry name" value="Retrovirus_Pol_polyprotein"/>
</dbReference>
<protein>
    <recommendedName>
        <fullName evidence="2">Reverse transcriptase/retrotransposon-derived protein RNase H-like domain-containing protein</fullName>
    </recommendedName>
</protein>
<dbReference type="GO" id="GO:0003824">
    <property type="term" value="F:catalytic activity"/>
    <property type="evidence" value="ECO:0007669"/>
    <property type="project" value="UniProtKB-KW"/>
</dbReference>
<dbReference type="AlphaFoldDB" id="A0A9Q3GFM6"/>
<dbReference type="OrthoDB" id="3250101at2759"/>
<dbReference type="Gene3D" id="3.10.10.10">
    <property type="entry name" value="HIV Type 1 Reverse Transcriptase, subunit A, domain 1"/>
    <property type="match status" value="1"/>
</dbReference>
<keyword evidence="1" id="KW-0511">Multifunctional enzyme</keyword>
<sequence length="492" mass="56661">MESYSHLPQLRNAKLDWSKIQDAQLMKTKPNMGKGYTSGNSCITEMVIDKKPTKPLLDPRVFCSCVGKSFHKTCAPNFEDQFLPHDGIQFNSSSNAMKAFGIFETTYIFPHINGNLRITVEFVVIKVAPVNLELEKLKSEQLNEADISLDLTDKQENELSSLLYDHREPFASYKESLGAILDHEADIILNIERLYTPLLKRPAYPERPQSREALEIHIKELLDLGLLRKVGHNEEVEITTTVIVAWHNGKYRIVGDFRALNTYTVPDRYPIPKIQITLTQISQVVYITTMDALKRFHQNVMTPRARKYLRIIAHCGVYEYLRMPFGIKNAPEHIYRLSRVWKKIKSVNIKISLRKHHFEFKEIKELGHVVSGYYRQHIQDSASKARTLYKLFNKDTVFEINVDGLKAFESLRQALSTSPLLPIPNFKLPFKLYINASGDGLGAAIHKFHILNDKPVEGPICFISREMKPTEARYGARQMECLFLVWALERLN</sequence>
<evidence type="ECO:0000259" key="2">
    <source>
        <dbReference type="Pfam" id="PF17919"/>
    </source>
</evidence>
<dbReference type="CDD" id="cd01647">
    <property type="entry name" value="RT_LTR"/>
    <property type="match status" value="1"/>
</dbReference>
<reference evidence="3" key="1">
    <citation type="submission" date="2021-03" db="EMBL/GenBank/DDBJ databases">
        <title>Draft genome sequence of rust myrtle Austropuccinia psidii MF-1, a brazilian biotype.</title>
        <authorList>
            <person name="Quecine M.C."/>
            <person name="Pachon D.M.R."/>
            <person name="Bonatelli M.L."/>
            <person name="Correr F.H."/>
            <person name="Franceschini L.M."/>
            <person name="Leite T.F."/>
            <person name="Margarido G.R.A."/>
            <person name="Almeida C.A."/>
            <person name="Ferrarezi J.A."/>
            <person name="Labate C.A."/>
        </authorList>
    </citation>
    <scope>NUCLEOTIDE SEQUENCE</scope>
    <source>
        <strain evidence="3">MF-1</strain>
    </source>
</reference>
<gene>
    <name evidence="3" type="ORF">O181_005235</name>
</gene>
<comment type="caution">
    <text evidence="3">The sequence shown here is derived from an EMBL/GenBank/DDBJ whole genome shotgun (WGS) entry which is preliminary data.</text>
</comment>
<dbReference type="PANTHER" id="PTHR37984">
    <property type="entry name" value="PROTEIN CBG26694"/>
    <property type="match status" value="1"/>
</dbReference>
<evidence type="ECO:0000313" key="3">
    <source>
        <dbReference type="EMBL" id="MBW0465520.1"/>
    </source>
</evidence>
<feature type="domain" description="Reverse transcriptase/retrotransposon-derived protein RNase H-like" evidence="2">
    <location>
        <begin position="406"/>
        <end position="490"/>
    </location>
</feature>
<dbReference type="SUPFAM" id="SSF56672">
    <property type="entry name" value="DNA/RNA polymerases"/>
    <property type="match status" value="1"/>
</dbReference>
<keyword evidence="4" id="KW-1185">Reference proteome</keyword>
<dbReference type="EMBL" id="AVOT02001062">
    <property type="protein sequence ID" value="MBW0465520.1"/>
    <property type="molecule type" value="Genomic_DNA"/>
</dbReference>
<organism evidence="3 4">
    <name type="scientific">Austropuccinia psidii MF-1</name>
    <dbReference type="NCBI Taxonomy" id="1389203"/>
    <lineage>
        <taxon>Eukaryota</taxon>
        <taxon>Fungi</taxon>
        <taxon>Dikarya</taxon>
        <taxon>Basidiomycota</taxon>
        <taxon>Pucciniomycotina</taxon>
        <taxon>Pucciniomycetes</taxon>
        <taxon>Pucciniales</taxon>
        <taxon>Sphaerophragmiaceae</taxon>
        <taxon>Austropuccinia</taxon>
    </lineage>
</organism>
<dbReference type="Gene3D" id="3.30.70.270">
    <property type="match status" value="1"/>
</dbReference>
<dbReference type="Pfam" id="PF17919">
    <property type="entry name" value="RT_RNaseH_2"/>
    <property type="match status" value="1"/>
</dbReference>
<dbReference type="InterPro" id="IPR043502">
    <property type="entry name" value="DNA/RNA_pol_sf"/>
</dbReference>
<dbReference type="InterPro" id="IPR041577">
    <property type="entry name" value="RT_RNaseH_2"/>
</dbReference>
<proteinExistence type="predicted"/>
<evidence type="ECO:0000313" key="4">
    <source>
        <dbReference type="Proteomes" id="UP000765509"/>
    </source>
</evidence>